<sequence>MEMDHGKHCHLMESRRSLQFGRPQLLNLARQIGN</sequence>
<dbReference type="AlphaFoldDB" id="A0A2P2P5Z4"/>
<organism evidence="1">
    <name type="scientific">Rhizophora mucronata</name>
    <name type="common">Asiatic mangrove</name>
    <dbReference type="NCBI Taxonomy" id="61149"/>
    <lineage>
        <taxon>Eukaryota</taxon>
        <taxon>Viridiplantae</taxon>
        <taxon>Streptophyta</taxon>
        <taxon>Embryophyta</taxon>
        <taxon>Tracheophyta</taxon>
        <taxon>Spermatophyta</taxon>
        <taxon>Magnoliopsida</taxon>
        <taxon>eudicotyledons</taxon>
        <taxon>Gunneridae</taxon>
        <taxon>Pentapetalae</taxon>
        <taxon>rosids</taxon>
        <taxon>fabids</taxon>
        <taxon>Malpighiales</taxon>
        <taxon>Rhizophoraceae</taxon>
        <taxon>Rhizophora</taxon>
    </lineage>
</organism>
<accession>A0A2P2P5Z4</accession>
<name>A0A2P2P5Z4_RHIMU</name>
<dbReference type="EMBL" id="GGEC01069701">
    <property type="protein sequence ID" value="MBX50185.1"/>
    <property type="molecule type" value="Transcribed_RNA"/>
</dbReference>
<protein>
    <submittedName>
        <fullName evidence="1">Uncharacterized protein</fullName>
    </submittedName>
</protein>
<reference evidence="1" key="1">
    <citation type="submission" date="2018-02" db="EMBL/GenBank/DDBJ databases">
        <title>Rhizophora mucronata_Transcriptome.</title>
        <authorList>
            <person name="Meera S.P."/>
            <person name="Sreeshan A."/>
            <person name="Augustine A."/>
        </authorList>
    </citation>
    <scope>NUCLEOTIDE SEQUENCE</scope>
    <source>
        <tissue evidence="1">Leaf</tissue>
    </source>
</reference>
<proteinExistence type="predicted"/>
<evidence type="ECO:0000313" key="1">
    <source>
        <dbReference type="EMBL" id="MBX50185.1"/>
    </source>
</evidence>